<evidence type="ECO:0000313" key="3">
    <source>
        <dbReference type="Proteomes" id="UP001139450"/>
    </source>
</evidence>
<feature type="chain" id="PRO_5040985930" description="DKNYY family protein" evidence="1">
    <location>
        <begin position="21"/>
        <end position="186"/>
    </location>
</feature>
<feature type="signal peptide" evidence="1">
    <location>
        <begin position="1"/>
        <end position="20"/>
    </location>
</feature>
<proteinExistence type="predicted"/>
<gene>
    <name evidence="2" type="ORF">MUY27_08710</name>
</gene>
<sequence length="186" mass="21435">MKTLNVLLIMLLFFTLKTEAQTKGHVGLYLTQADYLNHKLSYADSQDHIYFHEFLGGKNITVIVGGKKLTLAKNEVYGYRDADNSDYRFFNNEAYRVIDTTGFYLYSCNKAVQQVKGPAVTKLYYFSSLVGSEIQPLSVNNLCRTFSKNQHFRNELSAEFKSDDELPTYDNLSHSYKIKELYAESR</sequence>
<name>A0A9X1X205_9SPHI</name>
<dbReference type="AlphaFoldDB" id="A0A9X1X205"/>
<protein>
    <recommendedName>
        <fullName evidence="4">DKNYY family protein</fullName>
    </recommendedName>
</protein>
<dbReference type="Proteomes" id="UP001139450">
    <property type="component" value="Unassembled WGS sequence"/>
</dbReference>
<evidence type="ECO:0000313" key="2">
    <source>
        <dbReference type="EMBL" id="MCJ8209787.1"/>
    </source>
</evidence>
<comment type="caution">
    <text evidence="2">The sequence shown here is derived from an EMBL/GenBank/DDBJ whole genome shotgun (WGS) entry which is preliminary data.</text>
</comment>
<accession>A0A9X1X205</accession>
<dbReference type="RefSeq" id="WP_245129619.1">
    <property type="nucleotide sequence ID" value="NZ_JALJEJ010000003.1"/>
</dbReference>
<evidence type="ECO:0000256" key="1">
    <source>
        <dbReference type="SAM" id="SignalP"/>
    </source>
</evidence>
<keyword evidence="3" id="KW-1185">Reference proteome</keyword>
<dbReference type="EMBL" id="JALJEJ010000003">
    <property type="protein sequence ID" value="MCJ8209787.1"/>
    <property type="molecule type" value="Genomic_DNA"/>
</dbReference>
<keyword evidence="1" id="KW-0732">Signal</keyword>
<evidence type="ECO:0008006" key="4">
    <source>
        <dbReference type="Google" id="ProtNLM"/>
    </source>
</evidence>
<organism evidence="2 3">
    <name type="scientific">Mucilaginibacter straminoryzae</name>
    <dbReference type="NCBI Taxonomy" id="2932774"/>
    <lineage>
        <taxon>Bacteria</taxon>
        <taxon>Pseudomonadati</taxon>
        <taxon>Bacteroidota</taxon>
        <taxon>Sphingobacteriia</taxon>
        <taxon>Sphingobacteriales</taxon>
        <taxon>Sphingobacteriaceae</taxon>
        <taxon>Mucilaginibacter</taxon>
    </lineage>
</organism>
<reference evidence="2" key="1">
    <citation type="submission" date="2022-04" db="EMBL/GenBank/DDBJ databases">
        <title>Mucilaginibacter sp. RS28 isolated from freshwater.</title>
        <authorList>
            <person name="Ko S.-R."/>
        </authorList>
    </citation>
    <scope>NUCLEOTIDE SEQUENCE</scope>
    <source>
        <strain evidence="2">RS28</strain>
    </source>
</reference>